<proteinExistence type="predicted"/>
<comment type="caution">
    <text evidence="9">The sequence shown here is derived from an EMBL/GenBank/DDBJ whole genome shotgun (WGS) entry which is preliminary data.</text>
</comment>
<keyword evidence="10" id="KW-1185">Reference proteome</keyword>
<reference evidence="9 10" key="1">
    <citation type="journal article" date="2018" name="Proc. Natl. Acad. Sci. U.S.A.">
        <title>Draft genome sequence of Camellia sinensis var. sinensis provides insights into the evolution of the tea genome and tea quality.</title>
        <authorList>
            <person name="Wei C."/>
            <person name="Yang H."/>
            <person name="Wang S."/>
            <person name="Zhao J."/>
            <person name="Liu C."/>
            <person name="Gao L."/>
            <person name="Xia E."/>
            <person name="Lu Y."/>
            <person name="Tai Y."/>
            <person name="She G."/>
            <person name="Sun J."/>
            <person name="Cao H."/>
            <person name="Tong W."/>
            <person name="Gao Q."/>
            <person name="Li Y."/>
            <person name="Deng W."/>
            <person name="Jiang X."/>
            <person name="Wang W."/>
            <person name="Chen Q."/>
            <person name="Zhang S."/>
            <person name="Li H."/>
            <person name="Wu J."/>
            <person name="Wang P."/>
            <person name="Li P."/>
            <person name="Shi C."/>
            <person name="Zheng F."/>
            <person name="Jian J."/>
            <person name="Huang B."/>
            <person name="Shan D."/>
            <person name="Shi M."/>
            <person name="Fang C."/>
            <person name="Yue Y."/>
            <person name="Li F."/>
            <person name="Li D."/>
            <person name="Wei S."/>
            <person name="Han B."/>
            <person name="Jiang C."/>
            <person name="Yin Y."/>
            <person name="Xia T."/>
            <person name="Zhang Z."/>
            <person name="Bennetzen J.L."/>
            <person name="Zhao S."/>
            <person name="Wan X."/>
        </authorList>
    </citation>
    <scope>NUCLEOTIDE SEQUENCE [LARGE SCALE GENOMIC DNA]</scope>
    <source>
        <strain evidence="10">cv. Shuchazao</strain>
        <tissue evidence="9">Leaf</tissue>
    </source>
</reference>
<evidence type="ECO:0000256" key="6">
    <source>
        <dbReference type="ARBA" id="ARBA00022786"/>
    </source>
</evidence>
<keyword evidence="3" id="KW-0808">Transferase</keyword>
<keyword evidence="8" id="KW-1133">Transmembrane helix</keyword>
<keyword evidence="8" id="KW-0812">Transmembrane</keyword>
<keyword evidence="6" id="KW-0833">Ubl conjugation pathway</keyword>
<evidence type="ECO:0000256" key="7">
    <source>
        <dbReference type="ARBA" id="ARBA00022833"/>
    </source>
</evidence>
<organism evidence="9 10">
    <name type="scientific">Camellia sinensis var. sinensis</name>
    <name type="common">China tea</name>
    <dbReference type="NCBI Taxonomy" id="542762"/>
    <lineage>
        <taxon>Eukaryota</taxon>
        <taxon>Viridiplantae</taxon>
        <taxon>Streptophyta</taxon>
        <taxon>Embryophyta</taxon>
        <taxon>Tracheophyta</taxon>
        <taxon>Spermatophyta</taxon>
        <taxon>Magnoliopsida</taxon>
        <taxon>eudicotyledons</taxon>
        <taxon>Gunneridae</taxon>
        <taxon>Pentapetalae</taxon>
        <taxon>asterids</taxon>
        <taxon>Ericales</taxon>
        <taxon>Theaceae</taxon>
        <taxon>Camellia</taxon>
    </lineage>
</organism>
<evidence type="ECO:0000256" key="1">
    <source>
        <dbReference type="ARBA" id="ARBA00000900"/>
    </source>
</evidence>
<evidence type="ECO:0000256" key="4">
    <source>
        <dbReference type="ARBA" id="ARBA00022723"/>
    </source>
</evidence>
<dbReference type="AlphaFoldDB" id="A0A4S4EJG8"/>
<protein>
    <recommendedName>
        <fullName evidence="2">RING-type E3 ubiquitin transferase</fullName>
        <ecNumber evidence="2">2.3.2.27</ecNumber>
    </recommendedName>
</protein>
<dbReference type="PANTHER" id="PTHR22937">
    <property type="entry name" value="E3 UBIQUITIN-PROTEIN LIGASE RNF165"/>
    <property type="match status" value="1"/>
</dbReference>
<dbReference type="STRING" id="542762.A0A4S4EJG8"/>
<accession>A0A4S4EJG8</accession>
<evidence type="ECO:0000256" key="8">
    <source>
        <dbReference type="SAM" id="Phobius"/>
    </source>
</evidence>
<keyword evidence="4" id="KW-0479">Metal-binding</keyword>
<dbReference type="PANTHER" id="PTHR22937:SF65">
    <property type="entry name" value="E3 UBIQUITIN-PROTEIN LIGASE ARK2C"/>
    <property type="match status" value="1"/>
</dbReference>
<evidence type="ECO:0000313" key="9">
    <source>
        <dbReference type="EMBL" id="THG16711.1"/>
    </source>
</evidence>
<dbReference type="EC" id="2.3.2.27" evidence="2"/>
<dbReference type="GO" id="GO:0008270">
    <property type="term" value="F:zinc ion binding"/>
    <property type="evidence" value="ECO:0007669"/>
    <property type="project" value="UniProtKB-KW"/>
</dbReference>
<feature type="transmembrane region" description="Helical" evidence="8">
    <location>
        <begin position="244"/>
        <end position="266"/>
    </location>
</feature>
<dbReference type="GO" id="GO:0061630">
    <property type="term" value="F:ubiquitin protein ligase activity"/>
    <property type="evidence" value="ECO:0007669"/>
    <property type="project" value="UniProtKB-EC"/>
</dbReference>
<keyword evidence="8" id="KW-0472">Membrane</keyword>
<keyword evidence="7" id="KW-0862">Zinc</keyword>
<sequence length="267" mass="28721">MEHVSISLSLMMMKAESIARVTKIISSFLCGRVSEIKGHASLLFLVVYLKSLIHSHSQPSPTLVSFAPLSLSAAATPCPVPHTATWWCRPVSTTTTESLTPGILSKLLQNLSNTIAEGGCNLRTGDRFSFSCPVAQLVFLCLCSVCSFCCSRNFSNQYGNMRLDVDDMSYEELLAPGERIGNVNTGLSEDVISKCLRETKIYSNRSHEEGTLHLSYKKCNRLIVPVIAAGLGVLTHTLDTLVLVIGASGFATTAAATTIGTVVGGFR</sequence>
<keyword evidence="5" id="KW-0863">Zinc-finger</keyword>
<evidence type="ECO:0000256" key="3">
    <source>
        <dbReference type="ARBA" id="ARBA00022679"/>
    </source>
</evidence>
<dbReference type="Proteomes" id="UP000306102">
    <property type="component" value="Unassembled WGS sequence"/>
</dbReference>
<gene>
    <name evidence="9" type="ORF">TEA_012636</name>
</gene>
<evidence type="ECO:0000313" key="10">
    <source>
        <dbReference type="Proteomes" id="UP000306102"/>
    </source>
</evidence>
<evidence type="ECO:0000256" key="2">
    <source>
        <dbReference type="ARBA" id="ARBA00012483"/>
    </source>
</evidence>
<dbReference type="EMBL" id="SDRB02003925">
    <property type="protein sequence ID" value="THG16711.1"/>
    <property type="molecule type" value="Genomic_DNA"/>
</dbReference>
<evidence type="ECO:0000256" key="5">
    <source>
        <dbReference type="ARBA" id="ARBA00022771"/>
    </source>
</evidence>
<name>A0A4S4EJG8_CAMSN</name>
<dbReference type="InterPro" id="IPR045191">
    <property type="entry name" value="MBR1/2-like"/>
</dbReference>
<comment type="catalytic activity">
    <reaction evidence="1">
        <text>S-ubiquitinyl-[E2 ubiquitin-conjugating enzyme]-L-cysteine + [acceptor protein]-L-lysine = [E2 ubiquitin-conjugating enzyme]-L-cysteine + N(6)-ubiquitinyl-[acceptor protein]-L-lysine.</text>
        <dbReference type="EC" id="2.3.2.27"/>
    </reaction>
</comment>